<dbReference type="Gene3D" id="3.40.50.10320">
    <property type="entry name" value="LmbE-like"/>
    <property type="match status" value="1"/>
</dbReference>
<evidence type="ECO:0000256" key="2">
    <source>
        <dbReference type="ARBA" id="ARBA00022801"/>
    </source>
</evidence>
<keyword evidence="6" id="KW-1185">Reference proteome</keyword>
<keyword evidence="1" id="KW-0479">Metal-binding</keyword>
<dbReference type="STRING" id="28042.GU90_04515"/>
<dbReference type="PANTHER" id="PTHR12993:SF26">
    <property type="entry name" value="1D-MYO-INOSITOL 2-ACETAMIDO-2-DEOXY-ALPHA-D-GLUCOPYRANOSIDE DEACETYLASE"/>
    <property type="match status" value="1"/>
</dbReference>
<dbReference type="EC" id="3.5.1.103" evidence="4"/>
<keyword evidence="3" id="KW-0862">Zinc</keyword>
<dbReference type="Pfam" id="PF02585">
    <property type="entry name" value="PIG-L"/>
    <property type="match status" value="1"/>
</dbReference>
<evidence type="ECO:0000256" key="3">
    <source>
        <dbReference type="ARBA" id="ARBA00022833"/>
    </source>
</evidence>
<dbReference type="EMBL" id="JNVU01000013">
    <property type="protein sequence ID" value="KEI45377.1"/>
    <property type="molecule type" value="Genomic_DNA"/>
</dbReference>
<dbReference type="GO" id="GO:0010125">
    <property type="term" value="P:mycothiol biosynthetic process"/>
    <property type="evidence" value="ECO:0007669"/>
    <property type="project" value="UniProtKB-UniRule"/>
</dbReference>
<accession>A0A073B256</accession>
<dbReference type="PANTHER" id="PTHR12993">
    <property type="entry name" value="N-ACETYLGLUCOSAMINYL-PHOSPHATIDYLINOSITOL DE-N-ACETYLASE-RELATED"/>
    <property type="match status" value="1"/>
</dbReference>
<protein>
    <recommendedName>
        <fullName evidence="4">N-acetyl-1-D-myo-inositol-2-amino-2-deoxy-alpha-D-glucopyranoside deacetylase</fullName>
        <ecNumber evidence="4">3.5.1.103</ecNumber>
    </recommendedName>
</protein>
<dbReference type="Proteomes" id="UP000031419">
    <property type="component" value="Unassembled WGS sequence"/>
</dbReference>
<evidence type="ECO:0000313" key="6">
    <source>
        <dbReference type="Proteomes" id="UP000031419"/>
    </source>
</evidence>
<dbReference type="InterPro" id="IPR017810">
    <property type="entry name" value="Mycothiol_biosynthesis_MshB"/>
</dbReference>
<keyword evidence="2" id="KW-0378">Hydrolase</keyword>
<dbReference type="InterPro" id="IPR024078">
    <property type="entry name" value="LmbE-like_dom_sf"/>
</dbReference>
<name>A0A073B256_9PSEU</name>
<dbReference type="GO" id="GO:0035595">
    <property type="term" value="F:N-acetylglucosaminylinositol deacetylase activity"/>
    <property type="evidence" value="ECO:0007669"/>
    <property type="project" value="UniProtKB-EC"/>
</dbReference>
<sequence>MSGRRLLLVHAHPDDESTATGATIAKYCAEGAEVAVVTCTSGELGDVVSEELAHLRGDPAALGERRRRELGEALAEYGPVRHHWLGGPGRWRDSGMPGEPGNTAEGAFAGADPLEVTRSLVEIVRAERPQVVVTYDDHGSYGHPDHIAASRAVMAALGPAADPDYAPELGRPWRVLKTYWVVLPRSLLTELEQWGVSDFQPYTVADEELTAVLDARQYHPVKMAALRRYRSQVDLDSDEFFTWMVSRPEFAIEHYLLVRGRRGPGEGEHGWETDLFAGLEV</sequence>
<comment type="caution">
    <text evidence="5">The sequence shown here is derived from an EMBL/GenBank/DDBJ whole genome shotgun (WGS) entry which is preliminary data.</text>
</comment>
<dbReference type="GO" id="GO:0046872">
    <property type="term" value="F:metal ion binding"/>
    <property type="evidence" value="ECO:0007669"/>
    <property type="project" value="UniProtKB-KW"/>
</dbReference>
<dbReference type="AlphaFoldDB" id="A0A073B256"/>
<evidence type="ECO:0000256" key="4">
    <source>
        <dbReference type="NCBIfam" id="TIGR03445"/>
    </source>
</evidence>
<dbReference type="eggNOG" id="COG2120">
    <property type="taxonomic scope" value="Bacteria"/>
</dbReference>
<dbReference type="InterPro" id="IPR003737">
    <property type="entry name" value="GlcNAc_PI_deacetylase-related"/>
</dbReference>
<organism evidence="5 6">
    <name type="scientific">Saccharopolyspora rectivirgula</name>
    <dbReference type="NCBI Taxonomy" id="28042"/>
    <lineage>
        <taxon>Bacteria</taxon>
        <taxon>Bacillati</taxon>
        <taxon>Actinomycetota</taxon>
        <taxon>Actinomycetes</taxon>
        <taxon>Pseudonocardiales</taxon>
        <taxon>Pseudonocardiaceae</taxon>
        <taxon>Saccharopolyspora</taxon>
    </lineage>
</organism>
<evidence type="ECO:0000313" key="5">
    <source>
        <dbReference type="EMBL" id="KEI45377.1"/>
    </source>
</evidence>
<reference evidence="5 6" key="1">
    <citation type="submission" date="2014-06" db="EMBL/GenBank/DDBJ databases">
        <title>Saccharopolyspora rectivirgula DSM-43113 Genome sequencing.</title>
        <authorList>
            <person name="Barrera C."/>
            <person name="Millon L."/>
            <person name="Rognon B."/>
            <person name="Zaugg C."/>
            <person name="Monod M."/>
        </authorList>
    </citation>
    <scope>NUCLEOTIDE SEQUENCE [LARGE SCALE GENOMIC DNA]</scope>
    <source>
        <strain evidence="5 6">DSM 43113</strain>
    </source>
</reference>
<gene>
    <name evidence="5" type="ORF">GU90_04515</name>
</gene>
<proteinExistence type="predicted"/>
<dbReference type="NCBIfam" id="TIGR03445">
    <property type="entry name" value="mycothiol_MshB"/>
    <property type="match status" value="1"/>
</dbReference>
<evidence type="ECO:0000256" key="1">
    <source>
        <dbReference type="ARBA" id="ARBA00022723"/>
    </source>
</evidence>
<dbReference type="SUPFAM" id="SSF102588">
    <property type="entry name" value="LmbE-like"/>
    <property type="match status" value="1"/>
</dbReference>